<dbReference type="PANTHER" id="PTHR34883">
    <property type="entry name" value="SERINE-RICH PROTEIN, PUTATIVE-RELATED-RELATED"/>
    <property type="match status" value="1"/>
</dbReference>
<dbReference type="KEGG" id="sapo:SAPIO_CDS4987"/>
<dbReference type="HOGENOM" id="CLU_053381_4_1_1"/>
<dbReference type="SUPFAM" id="SSF49503">
    <property type="entry name" value="Cupredoxins"/>
    <property type="match status" value="1"/>
</dbReference>
<evidence type="ECO:0000313" key="4">
    <source>
        <dbReference type="Proteomes" id="UP000028545"/>
    </source>
</evidence>
<sequence>MRYLPIILALTAGVPALAETIKITAGENNKFDPESVTAKSGDILEFRFGPKNHSVAMGEFDSINGPCVPANEGGFFSGYFAVDSGESDKVFRVTVNDTEPIVFYSTQGWLAMRSMSRRRIRLLTREFLPQGRECSEGMIGAVNLASENDLSTYRDKASKLSQAVAPRDVFGGVVADADSSSEDNDDSKGNQDKKDGEGAAASVRVGLASACVAALVALMV</sequence>
<dbReference type="VEuPathDB" id="FungiDB:SAPIO_CDS4987"/>
<dbReference type="EMBL" id="JOWA01000096">
    <property type="protein sequence ID" value="KEZ43109.1"/>
    <property type="molecule type" value="Genomic_DNA"/>
</dbReference>
<evidence type="ECO:0000313" key="3">
    <source>
        <dbReference type="EMBL" id="KEZ43109.1"/>
    </source>
</evidence>
<gene>
    <name evidence="3" type="ORF">SAPIO_CDS4987</name>
</gene>
<protein>
    <recommendedName>
        <fullName evidence="5">Extracellular serine-rich protein</fullName>
    </recommendedName>
</protein>
<dbReference type="OMA" id="KECASGM"/>
<dbReference type="PANTHER" id="PTHR34883:SF20">
    <property type="entry name" value="PHYTOCYANIN DOMAIN-CONTAINING PROTEIN"/>
    <property type="match status" value="1"/>
</dbReference>
<dbReference type="InterPro" id="IPR052953">
    <property type="entry name" value="Ser-rich/MCO-related"/>
</dbReference>
<dbReference type="GeneID" id="27724059"/>
<reference evidence="3 4" key="1">
    <citation type="journal article" date="2014" name="Genome Announc.">
        <title>Draft genome sequence of the pathogenic fungus Scedosporium apiospermum.</title>
        <authorList>
            <person name="Vandeputte P."/>
            <person name="Ghamrawi S."/>
            <person name="Rechenmann M."/>
            <person name="Iltis A."/>
            <person name="Giraud S."/>
            <person name="Fleury M."/>
            <person name="Thornton C."/>
            <person name="Delhaes L."/>
            <person name="Meyer W."/>
            <person name="Papon N."/>
            <person name="Bouchara J.P."/>
        </authorList>
    </citation>
    <scope>NUCLEOTIDE SEQUENCE [LARGE SCALE GENOMIC DNA]</scope>
    <source>
        <strain evidence="3 4">IHEM 14462</strain>
    </source>
</reference>
<name>A0A084G6Z7_PSEDA</name>
<keyword evidence="4" id="KW-1185">Reference proteome</keyword>
<organism evidence="3 4">
    <name type="scientific">Pseudallescheria apiosperma</name>
    <name type="common">Scedosporium apiospermum</name>
    <dbReference type="NCBI Taxonomy" id="563466"/>
    <lineage>
        <taxon>Eukaryota</taxon>
        <taxon>Fungi</taxon>
        <taxon>Dikarya</taxon>
        <taxon>Ascomycota</taxon>
        <taxon>Pezizomycotina</taxon>
        <taxon>Sordariomycetes</taxon>
        <taxon>Hypocreomycetidae</taxon>
        <taxon>Microascales</taxon>
        <taxon>Microascaceae</taxon>
        <taxon>Scedosporium</taxon>
    </lineage>
</organism>
<dbReference type="OrthoDB" id="5415867at2759"/>
<keyword evidence="2" id="KW-0732">Signal</keyword>
<feature type="signal peptide" evidence="2">
    <location>
        <begin position="1"/>
        <end position="18"/>
    </location>
</feature>
<evidence type="ECO:0000256" key="2">
    <source>
        <dbReference type="SAM" id="SignalP"/>
    </source>
</evidence>
<dbReference type="InterPro" id="IPR008972">
    <property type="entry name" value="Cupredoxin"/>
</dbReference>
<comment type="caution">
    <text evidence="3">The sequence shown here is derived from an EMBL/GenBank/DDBJ whole genome shotgun (WGS) entry which is preliminary data.</text>
</comment>
<dbReference type="CDD" id="cd00920">
    <property type="entry name" value="Cupredoxin"/>
    <property type="match status" value="1"/>
</dbReference>
<proteinExistence type="predicted"/>
<dbReference type="RefSeq" id="XP_016642908.1">
    <property type="nucleotide sequence ID" value="XM_016787406.1"/>
</dbReference>
<accession>A0A084G6Z7</accession>
<feature type="chain" id="PRO_5001775440" description="Extracellular serine-rich protein" evidence="2">
    <location>
        <begin position="19"/>
        <end position="220"/>
    </location>
</feature>
<dbReference type="Gene3D" id="2.60.40.420">
    <property type="entry name" value="Cupredoxins - blue copper proteins"/>
    <property type="match status" value="1"/>
</dbReference>
<evidence type="ECO:0000256" key="1">
    <source>
        <dbReference type="SAM" id="MobiDB-lite"/>
    </source>
</evidence>
<dbReference type="Proteomes" id="UP000028545">
    <property type="component" value="Unassembled WGS sequence"/>
</dbReference>
<feature type="region of interest" description="Disordered" evidence="1">
    <location>
        <begin position="175"/>
        <end position="199"/>
    </location>
</feature>
<feature type="compositionally biased region" description="Basic and acidic residues" evidence="1">
    <location>
        <begin position="186"/>
        <end position="197"/>
    </location>
</feature>
<evidence type="ECO:0008006" key="5">
    <source>
        <dbReference type="Google" id="ProtNLM"/>
    </source>
</evidence>
<dbReference type="AlphaFoldDB" id="A0A084G6Z7"/>